<dbReference type="PANTHER" id="PTHR30511">
    <property type="entry name" value="ALANINE RACEMASE"/>
    <property type="match status" value="1"/>
</dbReference>
<dbReference type="Gene3D" id="3.20.20.10">
    <property type="entry name" value="Alanine racemase"/>
    <property type="match status" value="1"/>
</dbReference>
<dbReference type="PANTHER" id="PTHR30511:SF0">
    <property type="entry name" value="ALANINE RACEMASE, CATABOLIC-RELATED"/>
    <property type="match status" value="1"/>
</dbReference>
<dbReference type="EMBL" id="JAJBZT010000004">
    <property type="protein sequence ID" value="MCB6183584.1"/>
    <property type="molecule type" value="Genomic_DNA"/>
</dbReference>
<evidence type="ECO:0000256" key="3">
    <source>
        <dbReference type="ARBA" id="ARBA00023235"/>
    </source>
</evidence>
<evidence type="ECO:0000259" key="4">
    <source>
        <dbReference type="Pfam" id="PF01168"/>
    </source>
</evidence>
<dbReference type="GO" id="GO:0008784">
    <property type="term" value="F:alanine racemase activity"/>
    <property type="evidence" value="ECO:0007669"/>
    <property type="project" value="UniProtKB-EC"/>
</dbReference>
<gene>
    <name evidence="5" type="ORF">LIN78_08490</name>
</gene>
<accession>A0ABS8D5V1</accession>
<dbReference type="Gene3D" id="2.40.37.10">
    <property type="entry name" value="Lyase, Ornithine Decarboxylase, Chain A, domain 1"/>
    <property type="match status" value="1"/>
</dbReference>
<keyword evidence="6" id="KW-1185">Reference proteome</keyword>
<keyword evidence="2" id="KW-0663">Pyridoxal phosphate</keyword>
<evidence type="ECO:0000256" key="1">
    <source>
        <dbReference type="ARBA" id="ARBA00001933"/>
    </source>
</evidence>
<dbReference type="SUPFAM" id="SSF50621">
    <property type="entry name" value="Alanine racemase C-terminal domain-like"/>
    <property type="match status" value="1"/>
</dbReference>
<reference evidence="5" key="1">
    <citation type="submission" date="2021-10" db="EMBL/GenBank/DDBJ databases">
        <title>The complete genome sequence of Leeia sp. TBRC 13508.</title>
        <authorList>
            <person name="Charoenyingcharoen P."/>
            <person name="Yukphan P."/>
        </authorList>
    </citation>
    <scope>NUCLEOTIDE SEQUENCE</scope>
    <source>
        <strain evidence="5">TBRC 13508</strain>
    </source>
</reference>
<dbReference type="InterPro" id="IPR029066">
    <property type="entry name" value="PLP-binding_barrel"/>
</dbReference>
<dbReference type="SUPFAM" id="SSF51419">
    <property type="entry name" value="PLP-binding barrel"/>
    <property type="match status" value="1"/>
</dbReference>
<dbReference type="InterPro" id="IPR009006">
    <property type="entry name" value="Ala_racemase/Decarboxylase_C"/>
</dbReference>
<evidence type="ECO:0000313" key="6">
    <source>
        <dbReference type="Proteomes" id="UP001165395"/>
    </source>
</evidence>
<name>A0ABS8D5V1_9NEIS</name>
<dbReference type="Pfam" id="PF01168">
    <property type="entry name" value="Ala_racemase_N"/>
    <property type="match status" value="1"/>
</dbReference>
<evidence type="ECO:0000256" key="2">
    <source>
        <dbReference type="ARBA" id="ARBA00022898"/>
    </source>
</evidence>
<dbReference type="Proteomes" id="UP001165395">
    <property type="component" value="Unassembled WGS sequence"/>
</dbReference>
<comment type="caution">
    <text evidence="5">The sequence shown here is derived from an EMBL/GenBank/DDBJ whole genome shotgun (WGS) entry which is preliminary data.</text>
</comment>
<dbReference type="InterPro" id="IPR001608">
    <property type="entry name" value="Ala_racemase_N"/>
</dbReference>
<protein>
    <submittedName>
        <fullName evidence="5">Alanine racemase</fullName>
        <ecNumber evidence="5">5.1.1.1</ecNumber>
    </submittedName>
</protein>
<organism evidence="5 6">
    <name type="scientific">Leeia speluncae</name>
    <dbReference type="NCBI Taxonomy" id="2884804"/>
    <lineage>
        <taxon>Bacteria</taxon>
        <taxon>Pseudomonadati</taxon>
        <taxon>Pseudomonadota</taxon>
        <taxon>Betaproteobacteria</taxon>
        <taxon>Neisseriales</taxon>
        <taxon>Leeiaceae</taxon>
        <taxon>Leeia</taxon>
    </lineage>
</organism>
<comment type="cofactor">
    <cofactor evidence="1">
        <name>pyridoxal 5'-phosphate</name>
        <dbReference type="ChEBI" id="CHEBI:597326"/>
    </cofactor>
</comment>
<sequence length="340" mass="36923">MSDFRLSIDHSALMHNIAWVQQRLQGRKWFAAVSLNAFGHGIDGVLPYLAGKASGYLVHSLEEANELRQHGVNDPIVLIGALSDPETIYQAAELDVGVTIADHRTLEWLLSAWLPSRLNIWLLVDVGCHLVGFDEAALAAVISRLKNSNQVANLYLMAHLTMMDLGQAVIQMEMFEQISAPFAMPSSVVSSAMLLEPSALTGDVCRIGRAIYGLLPDAGLQPVMQVMGKLAAIKLVEAGEVLGRFSELHVEERIKIGIVNLPAKSDCIAIIRAFSRVYVNGSYANVLNVFDLGFLVVDLSGIPGCSVGDDVEFLGENTTANWMANHQVFSPLLLTALFNA</sequence>
<evidence type="ECO:0000313" key="5">
    <source>
        <dbReference type="EMBL" id="MCB6183584.1"/>
    </source>
</evidence>
<feature type="domain" description="Alanine racemase N-terminal" evidence="4">
    <location>
        <begin position="8"/>
        <end position="216"/>
    </location>
</feature>
<dbReference type="EC" id="5.1.1.1" evidence="5"/>
<dbReference type="InterPro" id="IPR000821">
    <property type="entry name" value="Ala_racemase"/>
</dbReference>
<dbReference type="PRINTS" id="PR00992">
    <property type="entry name" value="ALARACEMASE"/>
</dbReference>
<dbReference type="RefSeq" id="WP_227180366.1">
    <property type="nucleotide sequence ID" value="NZ_JAJBZT010000004.1"/>
</dbReference>
<keyword evidence="3 5" id="KW-0413">Isomerase</keyword>
<proteinExistence type="predicted"/>